<feature type="region of interest" description="Disordered" evidence="1">
    <location>
        <begin position="1"/>
        <end position="21"/>
    </location>
</feature>
<dbReference type="Proteomes" id="UP000466894">
    <property type="component" value="Chromosome"/>
</dbReference>
<feature type="transmembrane region" description="Helical" evidence="2">
    <location>
        <begin position="106"/>
        <end position="126"/>
    </location>
</feature>
<dbReference type="EMBL" id="AP022583">
    <property type="protein sequence ID" value="BBY05272.1"/>
    <property type="molecule type" value="Genomic_DNA"/>
</dbReference>
<protein>
    <recommendedName>
        <fullName evidence="5">Transmembrane protein</fullName>
    </recommendedName>
</protein>
<evidence type="ECO:0000256" key="2">
    <source>
        <dbReference type="SAM" id="Phobius"/>
    </source>
</evidence>
<feature type="transmembrane region" description="Helical" evidence="2">
    <location>
        <begin position="74"/>
        <end position="94"/>
    </location>
</feature>
<gene>
    <name evidence="3" type="ORF">MNVI_05900</name>
</gene>
<dbReference type="AlphaFoldDB" id="A0A7I7P9N2"/>
<evidence type="ECO:0000313" key="3">
    <source>
        <dbReference type="EMBL" id="BBY05272.1"/>
    </source>
</evidence>
<dbReference type="KEGG" id="mnv:MNVI_05900"/>
<keyword evidence="2" id="KW-0812">Transmembrane</keyword>
<evidence type="ECO:0000313" key="4">
    <source>
        <dbReference type="Proteomes" id="UP000466894"/>
    </source>
</evidence>
<keyword evidence="2" id="KW-1133">Transmembrane helix</keyword>
<evidence type="ECO:0008006" key="5">
    <source>
        <dbReference type="Google" id="ProtNLM"/>
    </source>
</evidence>
<evidence type="ECO:0000256" key="1">
    <source>
        <dbReference type="SAM" id="MobiDB-lite"/>
    </source>
</evidence>
<name>A0A7I7P9N2_9MYCO</name>
<accession>A0A7I7P9N2</accession>
<proteinExistence type="predicted"/>
<keyword evidence="2" id="KW-0472">Membrane</keyword>
<organism evidence="3 4">
    <name type="scientific">Mycobacterium noviomagense</name>
    <dbReference type="NCBI Taxonomy" id="459858"/>
    <lineage>
        <taxon>Bacteria</taxon>
        <taxon>Bacillati</taxon>
        <taxon>Actinomycetota</taxon>
        <taxon>Actinomycetes</taxon>
        <taxon>Mycobacteriales</taxon>
        <taxon>Mycobacteriaceae</taxon>
        <taxon>Mycobacterium</taxon>
    </lineage>
</organism>
<sequence>MSQTARPTEPERPSHRTSSYHRGSYGRRWLAILNWILALLTVPAALLVMAIGFAGAMSTDRCAYQYCAHQGPPMPIFVVLFYGAPVIAVLTIVVSRRTAKRGWGILIPLATYVVFACDIAVLYLTFRP</sequence>
<feature type="transmembrane region" description="Helical" evidence="2">
    <location>
        <begin position="29"/>
        <end position="54"/>
    </location>
</feature>
<reference evidence="3 4" key="1">
    <citation type="journal article" date="2019" name="Emerg. Microbes Infect.">
        <title>Comprehensive subspecies identification of 175 nontuberculous mycobacteria species based on 7547 genomic profiles.</title>
        <authorList>
            <person name="Matsumoto Y."/>
            <person name="Kinjo T."/>
            <person name="Motooka D."/>
            <person name="Nabeya D."/>
            <person name="Jung N."/>
            <person name="Uechi K."/>
            <person name="Horii T."/>
            <person name="Iida T."/>
            <person name="Fujita J."/>
            <person name="Nakamura S."/>
        </authorList>
    </citation>
    <scope>NUCLEOTIDE SEQUENCE [LARGE SCALE GENOMIC DNA]</scope>
    <source>
        <strain evidence="3 4">JCM 16367</strain>
    </source>
</reference>